<reference evidence="2" key="1">
    <citation type="submission" date="2023-02" db="EMBL/GenBank/DDBJ databases">
        <title>Georgenia sp.10Sc9-8, isolated from a soil sample collected from the Taklamakan desert.</title>
        <authorList>
            <person name="Liu S."/>
        </authorList>
    </citation>
    <scope>NUCLEOTIDE SEQUENCE</scope>
    <source>
        <strain evidence="2">10Sc9-8</strain>
    </source>
</reference>
<evidence type="ECO:0000313" key="3">
    <source>
        <dbReference type="Proteomes" id="UP001165561"/>
    </source>
</evidence>
<dbReference type="EMBL" id="JARACI010000149">
    <property type="protein sequence ID" value="MDD9204975.1"/>
    <property type="molecule type" value="Genomic_DNA"/>
</dbReference>
<sequence>MNYRTTAENVGYAMAVLSGGDYTDMEGEVEDSELYRSARSGPPPELVATSSLGEGLTEVAQ</sequence>
<organism evidence="2 3">
    <name type="scientific">Georgenia halotolerans</name>
    <dbReference type="NCBI Taxonomy" id="3028317"/>
    <lineage>
        <taxon>Bacteria</taxon>
        <taxon>Bacillati</taxon>
        <taxon>Actinomycetota</taxon>
        <taxon>Actinomycetes</taxon>
        <taxon>Micrococcales</taxon>
        <taxon>Bogoriellaceae</taxon>
        <taxon>Georgenia</taxon>
    </lineage>
</organism>
<feature type="non-terminal residue" evidence="2">
    <location>
        <position position="61"/>
    </location>
</feature>
<evidence type="ECO:0000256" key="1">
    <source>
        <dbReference type="SAM" id="MobiDB-lite"/>
    </source>
</evidence>
<dbReference type="Proteomes" id="UP001165561">
    <property type="component" value="Unassembled WGS sequence"/>
</dbReference>
<gene>
    <name evidence="2" type="ORF">PU560_00680</name>
</gene>
<name>A0ABT5TSD9_9MICO</name>
<evidence type="ECO:0000313" key="2">
    <source>
        <dbReference type="EMBL" id="MDD9204975.1"/>
    </source>
</evidence>
<comment type="caution">
    <text evidence="2">The sequence shown here is derived from an EMBL/GenBank/DDBJ whole genome shotgun (WGS) entry which is preliminary data.</text>
</comment>
<accession>A0ABT5TSD9</accession>
<protein>
    <submittedName>
        <fullName evidence="2">Uncharacterized protein</fullName>
    </submittedName>
</protein>
<feature type="region of interest" description="Disordered" evidence="1">
    <location>
        <begin position="30"/>
        <end position="61"/>
    </location>
</feature>
<keyword evidence="3" id="KW-1185">Reference proteome</keyword>
<proteinExistence type="predicted"/>